<dbReference type="CDD" id="cd00130">
    <property type="entry name" value="PAS"/>
    <property type="match status" value="1"/>
</dbReference>
<dbReference type="InterPro" id="IPR043128">
    <property type="entry name" value="Rev_trsase/Diguanyl_cyclase"/>
</dbReference>
<dbReference type="InterPro" id="IPR029787">
    <property type="entry name" value="Nucleotide_cyclase"/>
</dbReference>
<feature type="domain" description="EAL" evidence="4">
    <location>
        <begin position="496"/>
        <end position="752"/>
    </location>
</feature>
<dbReference type="Proteomes" id="UP001284601">
    <property type="component" value="Unassembled WGS sequence"/>
</dbReference>
<keyword evidence="1" id="KW-0812">Transmembrane</keyword>
<dbReference type="NCBIfam" id="TIGR00229">
    <property type="entry name" value="sensory_box"/>
    <property type="match status" value="1"/>
</dbReference>
<dbReference type="Gene3D" id="3.20.20.450">
    <property type="entry name" value="EAL domain"/>
    <property type="match status" value="1"/>
</dbReference>
<dbReference type="InterPro" id="IPR000160">
    <property type="entry name" value="GGDEF_dom"/>
</dbReference>
<dbReference type="InterPro" id="IPR000014">
    <property type="entry name" value="PAS"/>
</dbReference>
<dbReference type="CDD" id="cd01948">
    <property type="entry name" value="EAL"/>
    <property type="match status" value="1"/>
</dbReference>
<feature type="domain" description="GGDEF" evidence="5">
    <location>
        <begin position="352"/>
        <end position="487"/>
    </location>
</feature>
<feature type="domain" description="PAS" evidence="2">
    <location>
        <begin position="198"/>
        <end position="240"/>
    </location>
</feature>
<feature type="transmembrane region" description="Helical" evidence="1">
    <location>
        <begin position="87"/>
        <end position="104"/>
    </location>
</feature>
<organism evidence="6 7">
    <name type="scientific">Conexibacter stalactiti</name>
    <dbReference type="NCBI Taxonomy" id="1940611"/>
    <lineage>
        <taxon>Bacteria</taxon>
        <taxon>Bacillati</taxon>
        <taxon>Actinomycetota</taxon>
        <taxon>Thermoleophilia</taxon>
        <taxon>Solirubrobacterales</taxon>
        <taxon>Conexibacteraceae</taxon>
        <taxon>Conexibacter</taxon>
    </lineage>
</organism>
<dbReference type="SUPFAM" id="SSF55073">
    <property type="entry name" value="Nucleotide cyclase"/>
    <property type="match status" value="1"/>
</dbReference>
<dbReference type="SUPFAM" id="SSF141868">
    <property type="entry name" value="EAL domain-like"/>
    <property type="match status" value="1"/>
</dbReference>
<keyword evidence="1" id="KW-1133">Transmembrane helix</keyword>
<evidence type="ECO:0000313" key="7">
    <source>
        <dbReference type="Proteomes" id="UP001284601"/>
    </source>
</evidence>
<dbReference type="InterPro" id="IPR001633">
    <property type="entry name" value="EAL_dom"/>
</dbReference>
<evidence type="ECO:0000259" key="5">
    <source>
        <dbReference type="PROSITE" id="PS50887"/>
    </source>
</evidence>
<protein>
    <submittedName>
        <fullName evidence="6">EAL domain-containing protein</fullName>
    </submittedName>
</protein>
<comment type="caution">
    <text evidence="6">The sequence shown here is derived from an EMBL/GenBank/DDBJ whole genome shotgun (WGS) entry which is preliminary data.</text>
</comment>
<dbReference type="InterPro" id="IPR052155">
    <property type="entry name" value="Biofilm_reg_signaling"/>
</dbReference>
<feature type="domain" description="PAC" evidence="3">
    <location>
        <begin position="268"/>
        <end position="320"/>
    </location>
</feature>
<dbReference type="InterPro" id="IPR000700">
    <property type="entry name" value="PAS-assoc_C"/>
</dbReference>
<dbReference type="Gene3D" id="3.30.70.270">
    <property type="match status" value="1"/>
</dbReference>
<dbReference type="Pfam" id="PF00563">
    <property type="entry name" value="EAL"/>
    <property type="match status" value="1"/>
</dbReference>
<keyword evidence="1" id="KW-0472">Membrane</keyword>
<accession>A0ABU4HI04</accession>
<reference evidence="7" key="1">
    <citation type="submission" date="2023-07" db="EMBL/GenBank/DDBJ databases">
        <title>Conexibacter stalactiti sp. nov., isolated from stalactites in a lava cave and emended description of the genus Conexibacter.</title>
        <authorList>
            <person name="Lee S.D."/>
        </authorList>
    </citation>
    <scope>NUCLEOTIDE SEQUENCE [LARGE SCALE GENOMIC DNA]</scope>
    <source>
        <strain evidence="7">KCTC 39840</strain>
    </source>
</reference>
<dbReference type="SUPFAM" id="SSF55785">
    <property type="entry name" value="PYP-like sensor domain (PAS domain)"/>
    <property type="match status" value="1"/>
</dbReference>
<dbReference type="PROSITE" id="PS50887">
    <property type="entry name" value="GGDEF"/>
    <property type="match status" value="1"/>
</dbReference>
<dbReference type="PROSITE" id="PS50112">
    <property type="entry name" value="PAS"/>
    <property type="match status" value="1"/>
</dbReference>
<dbReference type="Gene3D" id="3.30.450.20">
    <property type="entry name" value="PAS domain"/>
    <property type="match status" value="1"/>
</dbReference>
<evidence type="ECO:0000259" key="3">
    <source>
        <dbReference type="PROSITE" id="PS50113"/>
    </source>
</evidence>
<dbReference type="InterPro" id="IPR035965">
    <property type="entry name" value="PAS-like_dom_sf"/>
</dbReference>
<evidence type="ECO:0000259" key="2">
    <source>
        <dbReference type="PROSITE" id="PS50112"/>
    </source>
</evidence>
<dbReference type="Pfam" id="PF00990">
    <property type="entry name" value="GGDEF"/>
    <property type="match status" value="1"/>
</dbReference>
<evidence type="ECO:0000313" key="6">
    <source>
        <dbReference type="EMBL" id="MDW5592902.1"/>
    </source>
</evidence>
<dbReference type="CDD" id="cd01949">
    <property type="entry name" value="GGDEF"/>
    <property type="match status" value="1"/>
</dbReference>
<dbReference type="NCBIfam" id="TIGR00254">
    <property type="entry name" value="GGDEF"/>
    <property type="match status" value="1"/>
</dbReference>
<evidence type="ECO:0000259" key="4">
    <source>
        <dbReference type="PROSITE" id="PS50883"/>
    </source>
</evidence>
<dbReference type="EMBL" id="JAWSTH010000001">
    <property type="protein sequence ID" value="MDW5592902.1"/>
    <property type="molecule type" value="Genomic_DNA"/>
</dbReference>
<gene>
    <name evidence="6" type="ORF">R7226_01035</name>
</gene>
<dbReference type="InterPro" id="IPR035919">
    <property type="entry name" value="EAL_sf"/>
</dbReference>
<evidence type="ECO:0000256" key="1">
    <source>
        <dbReference type="SAM" id="Phobius"/>
    </source>
</evidence>
<keyword evidence="7" id="KW-1185">Reference proteome</keyword>
<dbReference type="PROSITE" id="PS50883">
    <property type="entry name" value="EAL"/>
    <property type="match status" value="1"/>
</dbReference>
<dbReference type="PANTHER" id="PTHR44757">
    <property type="entry name" value="DIGUANYLATE CYCLASE DGCP"/>
    <property type="match status" value="1"/>
</dbReference>
<dbReference type="Pfam" id="PF13426">
    <property type="entry name" value="PAS_9"/>
    <property type="match status" value="1"/>
</dbReference>
<dbReference type="SMART" id="SM00267">
    <property type="entry name" value="GGDEF"/>
    <property type="match status" value="1"/>
</dbReference>
<dbReference type="PANTHER" id="PTHR44757:SF2">
    <property type="entry name" value="BIOFILM ARCHITECTURE MAINTENANCE PROTEIN MBAA"/>
    <property type="match status" value="1"/>
</dbReference>
<sequence>MEAVSTARRVRTRALAWIPRGHQLPDAVWHRRHAGLLILLWAHVPALFAFALARGTGVPHALLEMTPIVLCAALAQVERLGRRGRAAAVTVGLLTCSAILVHLWDGTIEAHFHYFVMVVALAAYEEWFPYLLAFAYVVLQHGLMGAMDPSTVYEHGEGDERSPWLWAGIHGGFVAALGIASMATWKANDSVRMNLRASERRFHRAFDDAPLGMSLIDRDGRIIEANRSLQRKTGYSAQELAELFIWDLCTDDVRDTHRDNWPPAEDQRDLEFGFLRKDGTVGWGLWSLSQMLDDDGTLQNYVVQVLDLTKRKQVEQELAHNANHDPLTDLPNRTQLAARLQEALERGSESRRGVAVIFVDLDNFKVINDSLGHEAGDRLLRNVSERLRRVLRPEDLLARFGGDELAVCIEQVDDTDRALKVADRMATALRAPFVLDGEQRFVTASFGIAIAGPDDDERSPETLLRDADAAMYRAKERGKARAEVFDTTMRRRAVERLELESGLRDALTRGQLRVVYQPEVSLESGRIVAVEALLRWDHPQHGPVSPGRFIPIAEQSGLIVPIGAWVLREACRQAARWNAQNGGDGVVVAVNLSPRQLGATDLAATVRGALEGASLPPDRLCLEITESAVMADPDAAIESLHMLKRLGVKLAIDDFGVGYSSLSHLRELLPVDVLKIDRSFIDGLVLRGEDRAIVTAIVELARSLGVDAVAEGVETPEQAAVLRTMRCHVAQGFHFARPQSPGDVAQLLDVHQLGELLG</sequence>
<feature type="transmembrane region" description="Helical" evidence="1">
    <location>
        <begin position="34"/>
        <end position="52"/>
    </location>
</feature>
<dbReference type="SMART" id="SM00086">
    <property type="entry name" value="PAC"/>
    <property type="match status" value="1"/>
</dbReference>
<dbReference type="SMART" id="SM00091">
    <property type="entry name" value="PAS"/>
    <property type="match status" value="1"/>
</dbReference>
<dbReference type="PROSITE" id="PS50113">
    <property type="entry name" value="PAC"/>
    <property type="match status" value="1"/>
</dbReference>
<dbReference type="RefSeq" id="WP_318595159.1">
    <property type="nucleotide sequence ID" value="NZ_JAWSTH010000001.1"/>
</dbReference>
<dbReference type="SMART" id="SM00052">
    <property type="entry name" value="EAL"/>
    <property type="match status" value="1"/>
</dbReference>
<proteinExistence type="predicted"/>
<name>A0ABU4HI04_9ACTN</name>
<dbReference type="InterPro" id="IPR001610">
    <property type="entry name" value="PAC"/>
</dbReference>